<organism evidence="2 3">
    <name type="scientific">Microbispora triticiradicis</name>
    <dbReference type="NCBI Taxonomy" id="2200763"/>
    <lineage>
        <taxon>Bacteria</taxon>
        <taxon>Bacillati</taxon>
        <taxon>Actinomycetota</taxon>
        <taxon>Actinomycetes</taxon>
        <taxon>Streptosporangiales</taxon>
        <taxon>Streptosporangiaceae</taxon>
        <taxon>Microbispora</taxon>
    </lineage>
</organism>
<reference evidence="2 3" key="1">
    <citation type="submission" date="2018-08" db="EMBL/GenBank/DDBJ databases">
        <title>Microbispora. triticiradicis sp. nov., a novel actinomycete isolated from the root of wheat (Triticum aestivum L.)).</title>
        <authorList>
            <person name="Han C."/>
        </authorList>
    </citation>
    <scope>NUCLEOTIDE SEQUENCE [LARGE SCALE GENOMIC DNA]</scope>
    <source>
        <strain evidence="2 3">NEAU-HRDPA2-9</strain>
    </source>
</reference>
<feature type="transmembrane region" description="Helical" evidence="1">
    <location>
        <begin position="12"/>
        <end position="32"/>
    </location>
</feature>
<comment type="caution">
    <text evidence="2">The sequence shown here is derived from an EMBL/GenBank/DDBJ whole genome shotgun (WGS) entry which is preliminary data.</text>
</comment>
<sequence>MRVRAVRGREVVLPRGLGIAALAAALVMGGLVTARLGLGDVRLTLAEGHATLNGPGVSGTFQADDGLTALVPGEIPWTDGSGTVHQGGRPACLWDRDPSDGMNRSTGARVQAGYRWVETPAGTSYPLVMWLRCP</sequence>
<proteinExistence type="predicted"/>
<keyword evidence="1" id="KW-0812">Transmembrane</keyword>
<dbReference type="RefSeq" id="WP_111701472.1">
    <property type="nucleotide sequence ID" value="NZ_QFZU02000088.1"/>
</dbReference>
<keyword evidence="1" id="KW-0472">Membrane</keyword>
<evidence type="ECO:0000313" key="2">
    <source>
        <dbReference type="EMBL" id="RGA03214.1"/>
    </source>
</evidence>
<dbReference type="EMBL" id="QFZU02000088">
    <property type="protein sequence ID" value="RGA03214.1"/>
    <property type="molecule type" value="Genomic_DNA"/>
</dbReference>
<dbReference type="Proteomes" id="UP000262538">
    <property type="component" value="Unassembled WGS sequence"/>
</dbReference>
<gene>
    <name evidence="2" type="ORF">DI270_020280</name>
</gene>
<evidence type="ECO:0000256" key="1">
    <source>
        <dbReference type="SAM" id="Phobius"/>
    </source>
</evidence>
<evidence type="ECO:0000313" key="3">
    <source>
        <dbReference type="Proteomes" id="UP000262538"/>
    </source>
</evidence>
<name>A0ABX9LH34_9ACTN</name>
<keyword evidence="1" id="KW-1133">Transmembrane helix</keyword>
<keyword evidence="3" id="KW-1185">Reference proteome</keyword>
<protein>
    <submittedName>
        <fullName evidence="2">Uncharacterized protein</fullName>
    </submittedName>
</protein>
<accession>A0ABX9LH34</accession>